<dbReference type="Proteomes" id="UP000748756">
    <property type="component" value="Unassembled WGS sequence"/>
</dbReference>
<reference evidence="1" key="1">
    <citation type="journal article" date="2020" name="Fungal Divers.">
        <title>Resolving the Mortierellaceae phylogeny through synthesis of multi-gene phylogenetics and phylogenomics.</title>
        <authorList>
            <person name="Vandepol N."/>
            <person name="Liber J."/>
            <person name="Desiro A."/>
            <person name="Na H."/>
            <person name="Kennedy M."/>
            <person name="Barry K."/>
            <person name="Grigoriev I.V."/>
            <person name="Miller A.N."/>
            <person name="O'Donnell K."/>
            <person name="Stajich J.E."/>
            <person name="Bonito G."/>
        </authorList>
    </citation>
    <scope>NUCLEOTIDE SEQUENCE</scope>
    <source>
        <strain evidence="1">NRRL 6426</strain>
    </source>
</reference>
<dbReference type="OrthoDB" id="2449454at2759"/>
<dbReference type="InterPro" id="IPR038279">
    <property type="entry name" value="Ndc10_dom2_sf"/>
</dbReference>
<gene>
    <name evidence="1" type="ORF">BG015_006258</name>
</gene>
<keyword evidence="2" id="KW-1185">Reference proteome</keyword>
<dbReference type="AlphaFoldDB" id="A0A9P5UUX1"/>
<evidence type="ECO:0000313" key="1">
    <source>
        <dbReference type="EMBL" id="KAF9119700.1"/>
    </source>
</evidence>
<comment type="caution">
    <text evidence="1">The sequence shown here is derived from an EMBL/GenBank/DDBJ whole genome shotgun (WGS) entry which is preliminary data.</text>
</comment>
<name>A0A9P5UUX1_9FUNG</name>
<feature type="non-terminal residue" evidence="1">
    <location>
        <position position="239"/>
    </location>
</feature>
<proteinExistence type="predicted"/>
<dbReference type="Gene3D" id="1.10.443.20">
    <property type="entry name" value="Centromere DNA-binding protein complex CBF3 subunit, domain 2"/>
    <property type="match status" value="1"/>
</dbReference>
<dbReference type="EMBL" id="JAAAUQ010002964">
    <property type="protein sequence ID" value="KAF9119700.1"/>
    <property type="molecule type" value="Genomic_DNA"/>
</dbReference>
<protein>
    <submittedName>
        <fullName evidence="1">Uncharacterized protein</fullName>
    </submittedName>
</protein>
<sequence>MDMYYDDEPAYYFAVQMAGFLGGQVPFHLKRNEISPNLDLQRQIFPFIETAFGPSGSPEYDVWQKECLQEMEEKNANDSSQLTLLRLRRVILQDAADYLTPAFEAFKEQVKDVLSSQDVALPEDMHPNVRMVLQDQQRLIVRQGQIMGRLPGSFESMERELQALRSTAAERLDQAMMYWDTVFDYGMDVFKETAFRIESKLGYLIARLGPSISDFAGSRMPSSSSFPWEHGHGFASTLS</sequence>
<dbReference type="GO" id="GO:0003677">
    <property type="term" value="F:DNA binding"/>
    <property type="evidence" value="ECO:0007669"/>
    <property type="project" value="InterPro"/>
</dbReference>
<evidence type="ECO:0000313" key="2">
    <source>
        <dbReference type="Proteomes" id="UP000748756"/>
    </source>
</evidence>
<organism evidence="1 2">
    <name type="scientific">Linnemannia schmuckeri</name>
    <dbReference type="NCBI Taxonomy" id="64567"/>
    <lineage>
        <taxon>Eukaryota</taxon>
        <taxon>Fungi</taxon>
        <taxon>Fungi incertae sedis</taxon>
        <taxon>Mucoromycota</taxon>
        <taxon>Mortierellomycotina</taxon>
        <taxon>Mortierellomycetes</taxon>
        <taxon>Mortierellales</taxon>
        <taxon>Mortierellaceae</taxon>
        <taxon>Linnemannia</taxon>
    </lineage>
</organism>
<accession>A0A9P5UUX1</accession>